<evidence type="ECO:0000256" key="6">
    <source>
        <dbReference type="SAM" id="SignalP"/>
    </source>
</evidence>
<keyword evidence="2 5" id="KW-0812">Transmembrane</keyword>
<protein>
    <submittedName>
        <fullName evidence="7">RTA1-like protein</fullName>
    </submittedName>
</protein>
<accession>A0A0H2RL81</accession>
<feature type="transmembrane region" description="Helical" evidence="5">
    <location>
        <begin position="187"/>
        <end position="212"/>
    </location>
</feature>
<dbReference type="GO" id="GO:0016020">
    <property type="term" value="C:membrane"/>
    <property type="evidence" value="ECO:0007669"/>
    <property type="project" value="UniProtKB-SubCell"/>
</dbReference>
<evidence type="ECO:0000256" key="2">
    <source>
        <dbReference type="ARBA" id="ARBA00022692"/>
    </source>
</evidence>
<dbReference type="PANTHER" id="PTHR31465">
    <property type="entry name" value="PROTEIN RTA1-RELATED"/>
    <property type="match status" value="1"/>
</dbReference>
<evidence type="ECO:0000256" key="5">
    <source>
        <dbReference type="SAM" id="Phobius"/>
    </source>
</evidence>
<dbReference type="PANTHER" id="PTHR31465:SF1">
    <property type="entry name" value="PROTEIN RTA1-RELATED"/>
    <property type="match status" value="1"/>
</dbReference>
<dbReference type="Proteomes" id="UP000053477">
    <property type="component" value="Unassembled WGS sequence"/>
</dbReference>
<feature type="transmembrane region" description="Helical" evidence="5">
    <location>
        <begin position="51"/>
        <end position="68"/>
    </location>
</feature>
<proteinExistence type="predicted"/>
<dbReference type="AlphaFoldDB" id="A0A0H2RL81"/>
<organism evidence="7 8">
    <name type="scientific">Schizopora paradoxa</name>
    <dbReference type="NCBI Taxonomy" id="27342"/>
    <lineage>
        <taxon>Eukaryota</taxon>
        <taxon>Fungi</taxon>
        <taxon>Dikarya</taxon>
        <taxon>Basidiomycota</taxon>
        <taxon>Agaricomycotina</taxon>
        <taxon>Agaricomycetes</taxon>
        <taxon>Hymenochaetales</taxon>
        <taxon>Schizoporaceae</taxon>
        <taxon>Schizopora</taxon>
    </lineage>
</organism>
<feature type="chain" id="PRO_5005201834" evidence="6">
    <location>
        <begin position="20"/>
        <end position="327"/>
    </location>
</feature>
<dbReference type="Pfam" id="PF04479">
    <property type="entry name" value="RTA1"/>
    <property type="match status" value="1"/>
</dbReference>
<sequence length="327" mass="36450">MSALFKFAILFLLPAVVIAGFSSQKNCAKDPFQDPKKDPCNRLTYIASNELTTVAVVVYLGVGFSHIFSTWKWGAKWMSSMTFGIFTFVVGFIFRYVLHAHPDSKGAYIVEYLFIVLSPCLFIAAEYVLLGRLALDLNAEQHLLIPPRRITPIFVASDIVTFLIQAAGGITAISTDNTNTINLGSNIFLGGLILQLISFVVFVVIYLRLVFLVHRHNPYTWTRDADKPWFSDWRTLACAFIISCIGILVRSMFRTVELAEGFKSNLATSEPLFYGLDTLPLFITVSVYVPFWPGRFIGREDTSSTHMMMDNVGKDAVKAPESGALLG</sequence>
<feature type="signal peptide" evidence="6">
    <location>
        <begin position="1"/>
        <end position="19"/>
    </location>
</feature>
<keyword evidence="3 5" id="KW-1133">Transmembrane helix</keyword>
<evidence type="ECO:0000313" key="7">
    <source>
        <dbReference type="EMBL" id="KLO12619.1"/>
    </source>
</evidence>
<feature type="transmembrane region" description="Helical" evidence="5">
    <location>
        <begin position="233"/>
        <end position="253"/>
    </location>
</feature>
<feature type="transmembrane region" description="Helical" evidence="5">
    <location>
        <begin position="109"/>
        <end position="130"/>
    </location>
</feature>
<keyword evidence="4 5" id="KW-0472">Membrane</keyword>
<evidence type="ECO:0000256" key="1">
    <source>
        <dbReference type="ARBA" id="ARBA00004141"/>
    </source>
</evidence>
<feature type="transmembrane region" description="Helical" evidence="5">
    <location>
        <begin position="80"/>
        <end position="97"/>
    </location>
</feature>
<dbReference type="InParanoid" id="A0A0H2RL81"/>
<evidence type="ECO:0000313" key="8">
    <source>
        <dbReference type="Proteomes" id="UP000053477"/>
    </source>
</evidence>
<evidence type="ECO:0000256" key="4">
    <source>
        <dbReference type="ARBA" id="ARBA00023136"/>
    </source>
</evidence>
<gene>
    <name evidence="7" type="ORF">SCHPADRAFT_998017</name>
</gene>
<dbReference type="STRING" id="27342.A0A0H2RL81"/>
<feature type="transmembrane region" description="Helical" evidence="5">
    <location>
        <begin position="273"/>
        <end position="291"/>
    </location>
</feature>
<name>A0A0H2RL81_9AGAM</name>
<dbReference type="InterPro" id="IPR007568">
    <property type="entry name" value="RTA1"/>
</dbReference>
<keyword evidence="8" id="KW-1185">Reference proteome</keyword>
<comment type="subcellular location">
    <subcellularLocation>
        <location evidence="1">Membrane</location>
        <topology evidence="1">Multi-pass membrane protein</topology>
    </subcellularLocation>
</comment>
<keyword evidence="6" id="KW-0732">Signal</keyword>
<dbReference type="EMBL" id="KQ085974">
    <property type="protein sequence ID" value="KLO12619.1"/>
    <property type="molecule type" value="Genomic_DNA"/>
</dbReference>
<feature type="transmembrane region" description="Helical" evidence="5">
    <location>
        <begin position="150"/>
        <end position="175"/>
    </location>
</feature>
<evidence type="ECO:0000256" key="3">
    <source>
        <dbReference type="ARBA" id="ARBA00022989"/>
    </source>
</evidence>
<dbReference type="OrthoDB" id="3358017at2759"/>
<reference evidence="7 8" key="1">
    <citation type="submission" date="2015-04" db="EMBL/GenBank/DDBJ databases">
        <title>Complete genome sequence of Schizopora paradoxa KUC8140, a cosmopolitan wood degrader in East Asia.</title>
        <authorList>
            <consortium name="DOE Joint Genome Institute"/>
            <person name="Min B."/>
            <person name="Park H."/>
            <person name="Jang Y."/>
            <person name="Kim J.-J."/>
            <person name="Kim K.H."/>
            <person name="Pangilinan J."/>
            <person name="Lipzen A."/>
            <person name="Riley R."/>
            <person name="Grigoriev I.V."/>
            <person name="Spatafora J.W."/>
            <person name="Choi I.-G."/>
        </authorList>
    </citation>
    <scope>NUCLEOTIDE SEQUENCE [LARGE SCALE GENOMIC DNA]</scope>
    <source>
        <strain evidence="7 8">KUC8140</strain>
    </source>
</reference>